<name>A0A1B7MFD3_9AGAM</name>
<keyword evidence="3" id="KW-1185">Reference proteome</keyword>
<dbReference type="Proteomes" id="UP000092154">
    <property type="component" value="Unassembled WGS sequence"/>
</dbReference>
<organism evidence="2 3">
    <name type="scientific">Rhizopogon vinicolor AM-OR11-026</name>
    <dbReference type="NCBI Taxonomy" id="1314800"/>
    <lineage>
        <taxon>Eukaryota</taxon>
        <taxon>Fungi</taxon>
        <taxon>Dikarya</taxon>
        <taxon>Basidiomycota</taxon>
        <taxon>Agaricomycotina</taxon>
        <taxon>Agaricomycetes</taxon>
        <taxon>Agaricomycetidae</taxon>
        <taxon>Boletales</taxon>
        <taxon>Suillineae</taxon>
        <taxon>Rhizopogonaceae</taxon>
        <taxon>Rhizopogon</taxon>
    </lineage>
</organism>
<dbReference type="AlphaFoldDB" id="A0A1B7MFD3"/>
<dbReference type="EMBL" id="KV449469">
    <property type="protein sequence ID" value="OAX31300.1"/>
    <property type="molecule type" value="Genomic_DNA"/>
</dbReference>
<proteinExistence type="predicted"/>
<dbReference type="OrthoDB" id="2690575at2759"/>
<dbReference type="InterPro" id="IPR040976">
    <property type="entry name" value="Pkinase_fungal"/>
</dbReference>
<dbReference type="Pfam" id="PF17667">
    <property type="entry name" value="Pkinase_fungal"/>
    <property type="match status" value="1"/>
</dbReference>
<evidence type="ECO:0000313" key="2">
    <source>
        <dbReference type="EMBL" id="OAX31300.1"/>
    </source>
</evidence>
<gene>
    <name evidence="2" type="ORF">K503DRAFT_787924</name>
</gene>
<accession>A0A1B7MFD3</accession>
<dbReference type="PANTHER" id="PTHR38248:SF2">
    <property type="entry name" value="FUNK1 11"/>
    <property type="match status" value="1"/>
</dbReference>
<evidence type="ECO:0000313" key="3">
    <source>
        <dbReference type="Proteomes" id="UP000092154"/>
    </source>
</evidence>
<dbReference type="InParanoid" id="A0A1B7MFD3"/>
<sequence length="313" mass="36424">MDMRGMFHQNDTETLVNEEVSQFHIKDLPWEDNLLIRQADGFIPSSSRKQMIDWWAGKQGILEHQGTGKYEWTAKSKAPQPLQRTTWVELPKTNTNETYEARVTKFFNQASEKITNLTIEFKNDKAYIEPRRRWKVFDREQIEKMRNPDIILVDPGVEPVKWVDVISTIEVKWNDQPDLFQKAIGQLANIATLVFHHQEDCQWFPCLSLCGTSLHMSVFTCGGSLHMVPLDLHKDVVRFTKVMDYFRQAKPKWLGYDCRTFMVTGQCWDPGAQPEAMDTYDHIGKFFISTGAFHPHTHHCNLLTQLMLGLYGK</sequence>
<protein>
    <recommendedName>
        <fullName evidence="1">Fungal-type protein kinase domain-containing protein</fullName>
    </recommendedName>
</protein>
<dbReference type="PANTHER" id="PTHR38248">
    <property type="entry name" value="FUNK1 6"/>
    <property type="match status" value="1"/>
</dbReference>
<reference evidence="2 3" key="1">
    <citation type="submission" date="2016-06" db="EMBL/GenBank/DDBJ databases">
        <title>Comparative genomics of the ectomycorrhizal sister species Rhizopogon vinicolor and Rhizopogon vesiculosus (Basidiomycota: Boletales) reveals a divergence of the mating type B locus.</title>
        <authorList>
            <consortium name="DOE Joint Genome Institute"/>
            <person name="Mujic A.B."/>
            <person name="Kuo A."/>
            <person name="Tritt A."/>
            <person name="Lipzen A."/>
            <person name="Chen C."/>
            <person name="Johnson J."/>
            <person name="Sharma A."/>
            <person name="Barry K."/>
            <person name="Grigoriev I.V."/>
            <person name="Spatafora J.W."/>
        </authorList>
    </citation>
    <scope>NUCLEOTIDE SEQUENCE [LARGE SCALE GENOMIC DNA]</scope>
    <source>
        <strain evidence="2 3">AM-OR11-026</strain>
    </source>
</reference>
<feature type="non-terminal residue" evidence="2">
    <location>
        <position position="313"/>
    </location>
</feature>
<evidence type="ECO:0000259" key="1">
    <source>
        <dbReference type="Pfam" id="PF17667"/>
    </source>
</evidence>
<feature type="domain" description="Fungal-type protein kinase" evidence="1">
    <location>
        <begin position="158"/>
        <end position="258"/>
    </location>
</feature>